<evidence type="ECO:0000313" key="1">
    <source>
        <dbReference type="EMBL" id="ESO85764.1"/>
    </source>
</evidence>
<gene>
    <name evidence="1" type="ORF">LOTGIDRAFT_130249</name>
</gene>
<keyword evidence="2" id="KW-1185">Reference proteome</keyword>
<dbReference type="KEGG" id="lgi:LOTGIDRAFT_130249"/>
<dbReference type="HOGENOM" id="CLU_3002464_0_0_1"/>
<reference evidence="1 2" key="1">
    <citation type="journal article" date="2013" name="Nature">
        <title>Insights into bilaterian evolution from three spiralian genomes.</title>
        <authorList>
            <person name="Simakov O."/>
            <person name="Marletaz F."/>
            <person name="Cho S.J."/>
            <person name="Edsinger-Gonzales E."/>
            <person name="Havlak P."/>
            <person name="Hellsten U."/>
            <person name="Kuo D.H."/>
            <person name="Larsson T."/>
            <person name="Lv J."/>
            <person name="Arendt D."/>
            <person name="Savage R."/>
            <person name="Osoegawa K."/>
            <person name="de Jong P."/>
            <person name="Grimwood J."/>
            <person name="Chapman J.A."/>
            <person name="Shapiro H."/>
            <person name="Aerts A."/>
            <person name="Otillar R.P."/>
            <person name="Terry A.Y."/>
            <person name="Boore J.L."/>
            <person name="Grigoriev I.V."/>
            <person name="Lindberg D.R."/>
            <person name="Seaver E.C."/>
            <person name="Weisblat D.A."/>
            <person name="Putnam N.H."/>
            <person name="Rokhsar D.S."/>
        </authorList>
    </citation>
    <scope>NUCLEOTIDE SEQUENCE [LARGE SCALE GENOMIC DNA]</scope>
</reference>
<sequence length="57" mass="6811">YHPVPIPTSYIVISPTTNIYIIHCYITHCLIYNIRRDISHYQYPKHTLLYHLLPIST</sequence>
<dbReference type="AlphaFoldDB" id="V4B9U0"/>
<evidence type="ECO:0000313" key="2">
    <source>
        <dbReference type="Proteomes" id="UP000030746"/>
    </source>
</evidence>
<dbReference type="CTD" id="20233053"/>
<dbReference type="RefSeq" id="XP_009063496.1">
    <property type="nucleotide sequence ID" value="XM_009065248.1"/>
</dbReference>
<accession>V4B9U0</accession>
<proteinExistence type="predicted"/>
<dbReference type="Proteomes" id="UP000030746">
    <property type="component" value="Unassembled WGS sequence"/>
</dbReference>
<protein>
    <submittedName>
        <fullName evidence="1">Uncharacterized protein</fullName>
    </submittedName>
</protein>
<feature type="non-terminal residue" evidence="1">
    <location>
        <position position="1"/>
    </location>
</feature>
<dbReference type="GeneID" id="20233053"/>
<organism evidence="1 2">
    <name type="scientific">Lottia gigantea</name>
    <name type="common">Giant owl limpet</name>
    <dbReference type="NCBI Taxonomy" id="225164"/>
    <lineage>
        <taxon>Eukaryota</taxon>
        <taxon>Metazoa</taxon>
        <taxon>Spiralia</taxon>
        <taxon>Lophotrochozoa</taxon>
        <taxon>Mollusca</taxon>
        <taxon>Gastropoda</taxon>
        <taxon>Patellogastropoda</taxon>
        <taxon>Lottioidea</taxon>
        <taxon>Lottiidae</taxon>
        <taxon>Lottia</taxon>
    </lineage>
</organism>
<name>V4B9U0_LOTGI</name>
<dbReference type="EMBL" id="KB203251">
    <property type="protein sequence ID" value="ESO85764.1"/>
    <property type="molecule type" value="Genomic_DNA"/>
</dbReference>